<dbReference type="InterPro" id="IPR011006">
    <property type="entry name" value="CheY-like_superfamily"/>
</dbReference>
<name>A0A1H9PMS1_9BACI</name>
<keyword evidence="2" id="KW-0238">DNA-binding</keyword>
<keyword evidence="5" id="KW-0175">Coiled coil</keyword>
<dbReference type="PANTHER" id="PTHR43280">
    <property type="entry name" value="ARAC-FAMILY TRANSCRIPTIONAL REGULATOR"/>
    <property type="match status" value="1"/>
</dbReference>
<dbReference type="AlphaFoldDB" id="A0A1H9PMS1"/>
<dbReference type="PROSITE" id="PS00041">
    <property type="entry name" value="HTH_ARAC_FAMILY_1"/>
    <property type="match status" value="1"/>
</dbReference>
<feature type="coiled-coil region" evidence="5">
    <location>
        <begin position="110"/>
        <end position="137"/>
    </location>
</feature>
<dbReference type="PRINTS" id="PR00032">
    <property type="entry name" value="HTHARAC"/>
</dbReference>
<organism evidence="8 9">
    <name type="scientific">Gracilibacillus ureilyticus</name>
    <dbReference type="NCBI Taxonomy" id="531814"/>
    <lineage>
        <taxon>Bacteria</taxon>
        <taxon>Bacillati</taxon>
        <taxon>Bacillota</taxon>
        <taxon>Bacilli</taxon>
        <taxon>Bacillales</taxon>
        <taxon>Bacillaceae</taxon>
        <taxon>Gracilibacillus</taxon>
    </lineage>
</organism>
<keyword evidence="4" id="KW-0597">Phosphoprotein</keyword>
<gene>
    <name evidence="8" type="ORF">SAMN04487944_10572</name>
</gene>
<evidence type="ECO:0000313" key="9">
    <source>
        <dbReference type="Proteomes" id="UP000199687"/>
    </source>
</evidence>
<dbReference type="STRING" id="531814.SAMN04487944_10572"/>
<dbReference type="OrthoDB" id="342399at2"/>
<protein>
    <submittedName>
        <fullName evidence="8">Two-component system, response regulator YesN</fullName>
    </submittedName>
</protein>
<dbReference type="InterPro" id="IPR018060">
    <property type="entry name" value="HTH_AraC"/>
</dbReference>
<evidence type="ECO:0000259" key="7">
    <source>
        <dbReference type="PROSITE" id="PS50110"/>
    </source>
</evidence>
<dbReference type="Proteomes" id="UP000199687">
    <property type="component" value="Unassembled WGS sequence"/>
</dbReference>
<dbReference type="Gene3D" id="3.40.50.2300">
    <property type="match status" value="1"/>
</dbReference>
<dbReference type="InterPro" id="IPR018062">
    <property type="entry name" value="HTH_AraC-typ_CS"/>
</dbReference>
<evidence type="ECO:0000256" key="3">
    <source>
        <dbReference type="ARBA" id="ARBA00023163"/>
    </source>
</evidence>
<dbReference type="InterPro" id="IPR020449">
    <property type="entry name" value="Tscrpt_reg_AraC-type_HTH"/>
</dbReference>
<evidence type="ECO:0000256" key="5">
    <source>
        <dbReference type="SAM" id="Coils"/>
    </source>
</evidence>
<dbReference type="CDD" id="cd17536">
    <property type="entry name" value="REC_YesN-like"/>
    <property type="match status" value="1"/>
</dbReference>
<keyword evidence="3" id="KW-0804">Transcription</keyword>
<keyword evidence="1" id="KW-0805">Transcription regulation</keyword>
<dbReference type="PROSITE" id="PS50110">
    <property type="entry name" value="RESPONSE_REGULATORY"/>
    <property type="match status" value="1"/>
</dbReference>
<evidence type="ECO:0000256" key="4">
    <source>
        <dbReference type="PROSITE-ProRule" id="PRU00169"/>
    </source>
</evidence>
<dbReference type="PANTHER" id="PTHR43280:SF2">
    <property type="entry name" value="HTH-TYPE TRANSCRIPTIONAL REGULATOR EXSA"/>
    <property type="match status" value="1"/>
</dbReference>
<dbReference type="SUPFAM" id="SSF46689">
    <property type="entry name" value="Homeodomain-like"/>
    <property type="match status" value="2"/>
</dbReference>
<dbReference type="PROSITE" id="PS01124">
    <property type="entry name" value="HTH_ARAC_FAMILY_2"/>
    <property type="match status" value="1"/>
</dbReference>
<evidence type="ECO:0000256" key="2">
    <source>
        <dbReference type="ARBA" id="ARBA00023125"/>
    </source>
</evidence>
<feature type="domain" description="HTH araC/xylS-type" evidence="6">
    <location>
        <begin position="430"/>
        <end position="528"/>
    </location>
</feature>
<dbReference type="GO" id="GO:0000160">
    <property type="term" value="P:phosphorelay signal transduction system"/>
    <property type="evidence" value="ECO:0007669"/>
    <property type="project" value="InterPro"/>
</dbReference>
<evidence type="ECO:0000259" key="6">
    <source>
        <dbReference type="PROSITE" id="PS01124"/>
    </source>
</evidence>
<dbReference type="InterPro" id="IPR009057">
    <property type="entry name" value="Homeodomain-like_sf"/>
</dbReference>
<feature type="domain" description="Response regulatory" evidence="7">
    <location>
        <begin position="3"/>
        <end position="120"/>
    </location>
</feature>
<sequence length="534" mass="63182">MYKVMLVDDDFPMVEYLAETIDWQKLGLTLISTHENGLQALEFAKKEVPDILITDIGMPKMNGIELTEKLKQLNENIQVAIISCHNEFSYAQKALKMNVQDYLLKESLDIEDMKKILIKCKNRLDTENNQLKEIEHLQFKINQSNDIEEQRLFKQFVKGISNQLINDYLNPEKCYIPVLLLVNDFYRKEKKYISEDTLLFAIRNVTEEMIRRMGETLFYIHYEGNKSFLLYENDLSIKIDYYKVIQQLLTNIQSEINRVLDVEVSFIVGHNGHVESLKMSIDQLLFNDKLFYLNKNTISTIRQNVLIESNVSIETEDHIKKLISLIKQAVFHEDSESLKQHLIHFKHYCFKYELNPGYVKETLIHLVLELKGKVNIMYHVTPAYYKESIQNDVLLLDLMDEVIDYVERFIDNWKKHSESLSVRAKHKDVLNACYFVSRNIESKFSLEEVADHLFLNASYFSRLFKREMKMTFIEYVKKAKVERAKEILKQSHEPVGAISERLGYDNQSYFIKIFRQYTGYTPYEYRQKFLEGVI</sequence>
<proteinExistence type="predicted"/>
<dbReference type="InterPro" id="IPR001789">
    <property type="entry name" value="Sig_transdc_resp-reg_receiver"/>
</dbReference>
<dbReference type="Pfam" id="PF00072">
    <property type="entry name" value="Response_reg"/>
    <property type="match status" value="1"/>
</dbReference>
<dbReference type="SUPFAM" id="SSF52172">
    <property type="entry name" value="CheY-like"/>
    <property type="match status" value="1"/>
</dbReference>
<evidence type="ECO:0000313" key="8">
    <source>
        <dbReference type="EMBL" id="SER49437.1"/>
    </source>
</evidence>
<dbReference type="GO" id="GO:0043565">
    <property type="term" value="F:sequence-specific DNA binding"/>
    <property type="evidence" value="ECO:0007669"/>
    <property type="project" value="InterPro"/>
</dbReference>
<dbReference type="GO" id="GO:0003700">
    <property type="term" value="F:DNA-binding transcription factor activity"/>
    <property type="evidence" value="ECO:0007669"/>
    <property type="project" value="InterPro"/>
</dbReference>
<dbReference type="Gene3D" id="1.10.10.60">
    <property type="entry name" value="Homeodomain-like"/>
    <property type="match status" value="2"/>
</dbReference>
<keyword evidence="9" id="KW-1185">Reference proteome</keyword>
<reference evidence="8 9" key="1">
    <citation type="submission" date="2016-10" db="EMBL/GenBank/DDBJ databases">
        <authorList>
            <person name="de Groot N.N."/>
        </authorList>
    </citation>
    <scope>NUCLEOTIDE SEQUENCE [LARGE SCALE GENOMIC DNA]</scope>
    <source>
        <strain evidence="8 9">CGMCC 1.7727</strain>
    </source>
</reference>
<feature type="modified residue" description="4-aspartylphosphate" evidence="4">
    <location>
        <position position="55"/>
    </location>
</feature>
<accession>A0A1H9PMS1</accession>
<evidence type="ECO:0000256" key="1">
    <source>
        <dbReference type="ARBA" id="ARBA00023015"/>
    </source>
</evidence>
<dbReference type="Pfam" id="PF12833">
    <property type="entry name" value="HTH_18"/>
    <property type="match status" value="1"/>
</dbReference>
<dbReference type="EMBL" id="FOGL01000005">
    <property type="protein sequence ID" value="SER49437.1"/>
    <property type="molecule type" value="Genomic_DNA"/>
</dbReference>
<dbReference type="SMART" id="SM00342">
    <property type="entry name" value="HTH_ARAC"/>
    <property type="match status" value="1"/>
</dbReference>
<dbReference type="SMART" id="SM00448">
    <property type="entry name" value="REC"/>
    <property type="match status" value="1"/>
</dbReference>